<feature type="transmembrane region" description="Helical" evidence="1">
    <location>
        <begin position="52"/>
        <end position="74"/>
    </location>
</feature>
<organism evidence="2">
    <name type="scientific">Acidithiobacillus ferrianus</name>
    <dbReference type="NCBI Taxonomy" id="2678518"/>
    <lineage>
        <taxon>Bacteria</taxon>
        <taxon>Pseudomonadati</taxon>
        <taxon>Pseudomonadota</taxon>
        <taxon>Acidithiobacillia</taxon>
        <taxon>Acidithiobacillales</taxon>
        <taxon>Acidithiobacillaceae</taxon>
        <taxon>Acidithiobacillus</taxon>
    </lineage>
</organism>
<name>A0A845U617_9PROT</name>
<gene>
    <name evidence="2" type="ORF">GL267_09015</name>
</gene>
<dbReference type="AlphaFoldDB" id="A0A845U617"/>
<keyword evidence="1" id="KW-1133">Transmembrane helix</keyword>
<protein>
    <submittedName>
        <fullName evidence="2">Uncharacterized protein</fullName>
    </submittedName>
</protein>
<keyword evidence="1" id="KW-0812">Transmembrane</keyword>
<sequence length="193" mass="22089">MAKNTQNESISTANVTIFIFFFLTLIWEFVSIIIPFLSMKNFYILEFINKHYFIYSALVFVSVLVYSISISVFVRKSKRFFLDLAGILFVYMLIVASLIGSYAAMYHIIFNMNLIDSIYSSSKVFATIGVPKNFGKSIYLYYCIRPSNGCLGHLHENNMKVLSTVTAESILSHITSIVYFSFVVLGYQKNKTN</sequence>
<keyword evidence="1" id="KW-0472">Membrane</keyword>
<reference evidence="2" key="1">
    <citation type="submission" date="2019-11" db="EMBL/GenBank/DDBJ databases">
        <title>Acidithiobacillus ferrianus sp. nov.: a facultatively anaerobic and extremely acidophilic chemolithoautotroph.</title>
        <authorList>
            <person name="Norris P.R."/>
            <person name="Falagan C."/>
            <person name="Moya-Beltran A."/>
            <person name="Castro M."/>
            <person name="Quatrini R."/>
            <person name="Johnson D.B."/>
        </authorList>
    </citation>
    <scope>NUCLEOTIDE SEQUENCE [LARGE SCALE GENOMIC DNA]</scope>
    <source>
        <strain evidence="2">MG</strain>
    </source>
</reference>
<evidence type="ECO:0000313" key="2">
    <source>
        <dbReference type="EMBL" id="NDU42776.1"/>
    </source>
</evidence>
<feature type="transmembrane region" description="Helical" evidence="1">
    <location>
        <begin position="170"/>
        <end position="187"/>
    </location>
</feature>
<evidence type="ECO:0000256" key="1">
    <source>
        <dbReference type="SAM" id="Phobius"/>
    </source>
</evidence>
<dbReference type="RefSeq" id="WP_163098008.1">
    <property type="nucleotide sequence ID" value="NZ_CP127523.1"/>
</dbReference>
<feature type="transmembrane region" description="Helical" evidence="1">
    <location>
        <begin position="12"/>
        <end position="37"/>
    </location>
</feature>
<accession>A0A845U617</accession>
<comment type="caution">
    <text evidence="2">The sequence shown here is derived from an EMBL/GenBank/DDBJ whole genome shotgun (WGS) entry which is preliminary data.</text>
</comment>
<proteinExistence type="predicted"/>
<dbReference type="EMBL" id="WNJL01000034">
    <property type="protein sequence ID" value="NDU42776.1"/>
    <property type="molecule type" value="Genomic_DNA"/>
</dbReference>
<feature type="transmembrane region" description="Helical" evidence="1">
    <location>
        <begin position="86"/>
        <end position="109"/>
    </location>
</feature>